<comment type="caution">
    <text evidence="1">The sequence shown here is derived from an EMBL/GenBank/DDBJ whole genome shotgun (WGS) entry which is preliminary data.</text>
</comment>
<accession>A0ABQ4ITH8</accession>
<name>A0ABQ4ITH8_9ACTN</name>
<evidence type="ECO:0000313" key="2">
    <source>
        <dbReference type="Proteomes" id="UP000643165"/>
    </source>
</evidence>
<gene>
    <name evidence="1" type="ORF">Vlu01_18560</name>
</gene>
<dbReference type="EMBL" id="BOPB01000009">
    <property type="protein sequence ID" value="GIJ21232.1"/>
    <property type="molecule type" value="Genomic_DNA"/>
</dbReference>
<keyword evidence="2" id="KW-1185">Reference proteome</keyword>
<reference evidence="1 2" key="1">
    <citation type="submission" date="2021-01" db="EMBL/GenBank/DDBJ databases">
        <title>Whole genome shotgun sequence of Verrucosispora lutea NBRC 106530.</title>
        <authorList>
            <person name="Komaki H."/>
            <person name="Tamura T."/>
        </authorList>
    </citation>
    <scope>NUCLEOTIDE SEQUENCE [LARGE SCALE GENOMIC DNA]</scope>
    <source>
        <strain evidence="1 2">NBRC 106530</strain>
    </source>
</reference>
<evidence type="ECO:0000313" key="1">
    <source>
        <dbReference type="EMBL" id="GIJ21232.1"/>
    </source>
</evidence>
<proteinExistence type="predicted"/>
<organism evidence="1 2">
    <name type="scientific">Micromonospora lutea</name>
    <dbReference type="NCBI Taxonomy" id="419825"/>
    <lineage>
        <taxon>Bacteria</taxon>
        <taxon>Bacillati</taxon>
        <taxon>Actinomycetota</taxon>
        <taxon>Actinomycetes</taxon>
        <taxon>Micromonosporales</taxon>
        <taxon>Micromonosporaceae</taxon>
        <taxon>Micromonospora</taxon>
    </lineage>
</organism>
<protein>
    <submittedName>
        <fullName evidence="1">Uncharacterized protein</fullName>
    </submittedName>
</protein>
<sequence>MATQRTEPAPAVTAGIEAVFSELPPHLVPPAQVVDLPDHRGVGRGALMYHLMVNAASLDPDTRTFAQNDVYLVTRSGEHFRVGRTPAAAEPLHLSLSPDGRWLGVKRDGRWQVRDLAGTTKYEVAEGYELWLWSTDARSLLLAKLSTEGRTFGSMALPGGTVSPLGITTSLLTTEVAFLAGRELATFDMTPMADPATAQALTLTVQDVVTGVTRTLPVVAPEQLEPGETAGPLIPLWHAGGNPPTIWAVIGRPNRLPTNEGSPVAPSVALLGVDATSGAATARIETSYRSTDGPQLCLGVVADGVVLQRWTGTGTELIVVDPQSNDRRVVTTFPTSVTVLAPGTVN</sequence>
<dbReference type="Proteomes" id="UP000643165">
    <property type="component" value="Unassembled WGS sequence"/>
</dbReference>